<comment type="caution">
    <text evidence="1">The sequence shown here is derived from an EMBL/GenBank/DDBJ whole genome shotgun (WGS) entry which is preliminary data.</text>
</comment>
<organism evidence="1 2">
    <name type="scientific">Scopulibacillus darangshiensis</name>
    <dbReference type="NCBI Taxonomy" id="442528"/>
    <lineage>
        <taxon>Bacteria</taxon>
        <taxon>Bacillati</taxon>
        <taxon>Bacillota</taxon>
        <taxon>Bacilli</taxon>
        <taxon>Bacillales</taxon>
        <taxon>Sporolactobacillaceae</taxon>
        <taxon>Scopulibacillus</taxon>
    </lineage>
</organism>
<protein>
    <submittedName>
        <fullName evidence="1">Uncharacterized protein</fullName>
    </submittedName>
</protein>
<name>A0A4R2P5X2_9BACL</name>
<gene>
    <name evidence="1" type="ORF">EV207_10636</name>
</gene>
<proteinExistence type="predicted"/>
<dbReference type="Proteomes" id="UP000295416">
    <property type="component" value="Unassembled WGS sequence"/>
</dbReference>
<evidence type="ECO:0000313" key="1">
    <source>
        <dbReference type="EMBL" id="TCP30213.1"/>
    </source>
</evidence>
<evidence type="ECO:0000313" key="2">
    <source>
        <dbReference type="Proteomes" id="UP000295416"/>
    </source>
</evidence>
<accession>A0A4R2P5X2</accession>
<keyword evidence="2" id="KW-1185">Reference proteome</keyword>
<dbReference type="EMBL" id="SLXK01000006">
    <property type="protein sequence ID" value="TCP30213.1"/>
    <property type="molecule type" value="Genomic_DNA"/>
</dbReference>
<sequence length="38" mass="4723">MLLRKDIEKIKRMTTYEQYIKHYKQWKKAKAEHKGATK</sequence>
<reference evidence="1 2" key="1">
    <citation type="submission" date="2019-03" db="EMBL/GenBank/DDBJ databases">
        <title>Genomic Encyclopedia of Type Strains, Phase IV (KMG-IV): sequencing the most valuable type-strain genomes for metagenomic binning, comparative biology and taxonomic classification.</title>
        <authorList>
            <person name="Goeker M."/>
        </authorList>
    </citation>
    <scope>NUCLEOTIDE SEQUENCE [LARGE SCALE GENOMIC DNA]</scope>
    <source>
        <strain evidence="1 2">DSM 19377</strain>
    </source>
</reference>
<dbReference type="AlphaFoldDB" id="A0A4R2P5X2"/>